<dbReference type="EMBL" id="KZ819359">
    <property type="protein sequence ID" value="PWN44742.1"/>
    <property type="molecule type" value="Genomic_DNA"/>
</dbReference>
<organism evidence="3 4">
    <name type="scientific">Ceraceosorus guamensis</name>
    <dbReference type="NCBI Taxonomy" id="1522189"/>
    <lineage>
        <taxon>Eukaryota</taxon>
        <taxon>Fungi</taxon>
        <taxon>Dikarya</taxon>
        <taxon>Basidiomycota</taxon>
        <taxon>Ustilaginomycotina</taxon>
        <taxon>Exobasidiomycetes</taxon>
        <taxon>Ceraceosorales</taxon>
        <taxon>Ceraceosoraceae</taxon>
        <taxon>Ceraceosorus</taxon>
    </lineage>
</organism>
<dbReference type="InterPro" id="IPR001279">
    <property type="entry name" value="Metallo-B-lactamas"/>
</dbReference>
<evidence type="ECO:0000313" key="3">
    <source>
        <dbReference type="EMBL" id="PWN44742.1"/>
    </source>
</evidence>
<protein>
    <recommendedName>
        <fullName evidence="2">Metallo-beta-lactamase domain-containing protein</fullName>
    </recommendedName>
</protein>
<keyword evidence="4" id="KW-1185">Reference proteome</keyword>
<dbReference type="PANTHER" id="PTHR42663:SF6">
    <property type="entry name" value="HYDROLASE C777.06C-RELATED"/>
    <property type="match status" value="1"/>
</dbReference>
<reference evidence="3 4" key="1">
    <citation type="journal article" date="2018" name="Mol. Biol. Evol.">
        <title>Broad Genomic Sampling Reveals a Smut Pathogenic Ancestry of the Fungal Clade Ustilaginomycotina.</title>
        <authorList>
            <person name="Kijpornyongpan T."/>
            <person name="Mondo S.J."/>
            <person name="Barry K."/>
            <person name="Sandor L."/>
            <person name="Lee J."/>
            <person name="Lipzen A."/>
            <person name="Pangilinan J."/>
            <person name="LaButti K."/>
            <person name="Hainaut M."/>
            <person name="Henrissat B."/>
            <person name="Grigoriev I.V."/>
            <person name="Spatafora J.W."/>
            <person name="Aime M.C."/>
        </authorList>
    </citation>
    <scope>NUCLEOTIDE SEQUENCE [LARGE SCALE GENOMIC DNA]</scope>
    <source>
        <strain evidence="3 4">MCA 4658</strain>
    </source>
</reference>
<dbReference type="PANTHER" id="PTHR42663">
    <property type="entry name" value="HYDROLASE C777.06C-RELATED-RELATED"/>
    <property type="match status" value="1"/>
</dbReference>
<dbReference type="CDD" id="cd16279">
    <property type="entry name" value="metallo-hydrolase-like_MBL-fold"/>
    <property type="match status" value="1"/>
</dbReference>
<dbReference type="RefSeq" id="XP_025371902.1">
    <property type="nucleotide sequence ID" value="XM_025511678.1"/>
</dbReference>
<evidence type="ECO:0000256" key="1">
    <source>
        <dbReference type="SAM" id="MobiDB-lite"/>
    </source>
</evidence>
<dbReference type="Gene3D" id="3.60.15.10">
    <property type="entry name" value="Ribonuclease Z/Hydroxyacylglutathione hydrolase-like"/>
    <property type="match status" value="1"/>
</dbReference>
<sequence>MASPGRAGPSTPRQDLGDDVAAPTSESLVHAPLIDPWIRKVVFLGTGTSGQIPAAPCVLPKAQGRKRCEACADAIRPGSKNRRGCCSAMVIGAGLDGVEHVILIDCGPTFYESALNAFRQHKQRRITALLLTHAHADAMLGLDSLRAWTMRGAIQQQIDVYCTQEAFEGVQNTFPYLVDESKATGDGSVGALKFHLIDPARPFEIDAGKGPIQDVSGKALLIEPLLVEHGLTSEGASFPCLGFRIGSLAYISDVSSIPPSTRSKLKGARVLVIDSLSPRRHISHYSLAQAVEESLRVAALNAEGEQDGPRLELALLTDLAHGLEHHSTDQALLSFVAGL</sequence>
<dbReference type="SUPFAM" id="SSF56281">
    <property type="entry name" value="Metallo-hydrolase/oxidoreductase"/>
    <property type="match status" value="1"/>
</dbReference>
<evidence type="ECO:0000313" key="4">
    <source>
        <dbReference type="Proteomes" id="UP000245783"/>
    </source>
</evidence>
<dbReference type="OrthoDB" id="341300at2759"/>
<dbReference type="Pfam" id="PF12706">
    <property type="entry name" value="Lactamase_B_2"/>
    <property type="match status" value="1"/>
</dbReference>
<accession>A0A316W4U1</accession>
<dbReference type="InterPro" id="IPR036866">
    <property type="entry name" value="RibonucZ/Hydroxyglut_hydro"/>
</dbReference>
<name>A0A316W4U1_9BASI</name>
<evidence type="ECO:0000259" key="2">
    <source>
        <dbReference type="Pfam" id="PF12706"/>
    </source>
</evidence>
<dbReference type="FunCoup" id="A0A316W4U1">
    <property type="interactions" value="3"/>
</dbReference>
<feature type="non-terminal residue" evidence="3">
    <location>
        <position position="339"/>
    </location>
</feature>
<dbReference type="Proteomes" id="UP000245783">
    <property type="component" value="Unassembled WGS sequence"/>
</dbReference>
<dbReference type="AlphaFoldDB" id="A0A316W4U1"/>
<gene>
    <name evidence="3" type="ORF">IE81DRAFT_286629</name>
</gene>
<proteinExistence type="predicted"/>
<dbReference type="STRING" id="1522189.A0A316W4U1"/>
<feature type="region of interest" description="Disordered" evidence="1">
    <location>
        <begin position="1"/>
        <end position="20"/>
    </location>
</feature>
<feature type="domain" description="Metallo-beta-lactamase" evidence="2">
    <location>
        <begin position="101"/>
        <end position="295"/>
    </location>
</feature>
<dbReference type="InParanoid" id="A0A316W4U1"/>
<dbReference type="GeneID" id="37033548"/>